<dbReference type="InterPro" id="IPR036866">
    <property type="entry name" value="RibonucZ/Hydroxyglut_hydro"/>
</dbReference>
<keyword evidence="3" id="KW-0378">Hydrolase</keyword>
<dbReference type="GO" id="GO:0046872">
    <property type="term" value="F:metal ion binding"/>
    <property type="evidence" value="ECO:0007669"/>
    <property type="project" value="UniProtKB-KW"/>
</dbReference>
<dbReference type="AlphaFoldDB" id="A0A6A6BL62"/>
<evidence type="ECO:0000256" key="1">
    <source>
        <dbReference type="ARBA" id="ARBA00007749"/>
    </source>
</evidence>
<keyword evidence="7" id="KW-1185">Reference proteome</keyword>
<comment type="similarity">
    <text evidence="1">Belongs to the metallo-beta-lactamase superfamily.</text>
</comment>
<dbReference type="PANTHER" id="PTHR42978:SF5">
    <property type="entry name" value="METALLO-BETA-LACTAMASE DOMAIN-CONTAINING PROTEIN"/>
    <property type="match status" value="1"/>
</dbReference>
<accession>A0A6A6BL62</accession>
<dbReference type="GeneID" id="54294029"/>
<proteinExistence type="inferred from homology"/>
<dbReference type="SUPFAM" id="SSF56281">
    <property type="entry name" value="Metallo-hydrolase/oxidoreductase"/>
    <property type="match status" value="1"/>
</dbReference>
<name>A0A6A6BL62_9PEZI</name>
<dbReference type="Proteomes" id="UP000799438">
    <property type="component" value="Unassembled WGS sequence"/>
</dbReference>
<dbReference type="EMBL" id="ML995478">
    <property type="protein sequence ID" value="KAF2144849.1"/>
    <property type="molecule type" value="Genomic_DNA"/>
</dbReference>
<gene>
    <name evidence="6" type="ORF">K452DRAFT_221833</name>
</gene>
<protein>
    <recommendedName>
        <fullName evidence="5">Metallo-beta-lactamase domain-containing protein</fullName>
    </recommendedName>
</protein>
<dbReference type="Gene3D" id="3.60.15.10">
    <property type="entry name" value="Ribonuclease Z/Hydroxyacylglutathione hydrolase-like"/>
    <property type="match status" value="1"/>
</dbReference>
<evidence type="ECO:0000313" key="7">
    <source>
        <dbReference type="Proteomes" id="UP000799438"/>
    </source>
</evidence>
<organism evidence="6 7">
    <name type="scientific">Aplosporella prunicola CBS 121167</name>
    <dbReference type="NCBI Taxonomy" id="1176127"/>
    <lineage>
        <taxon>Eukaryota</taxon>
        <taxon>Fungi</taxon>
        <taxon>Dikarya</taxon>
        <taxon>Ascomycota</taxon>
        <taxon>Pezizomycotina</taxon>
        <taxon>Dothideomycetes</taxon>
        <taxon>Dothideomycetes incertae sedis</taxon>
        <taxon>Botryosphaeriales</taxon>
        <taxon>Aplosporellaceae</taxon>
        <taxon>Aplosporella</taxon>
    </lineage>
</organism>
<evidence type="ECO:0000313" key="6">
    <source>
        <dbReference type="EMBL" id="KAF2144849.1"/>
    </source>
</evidence>
<evidence type="ECO:0000256" key="3">
    <source>
        <dbReference type="ARBA" id="ARBA00022801"/>
    </source>
</evidence>
<dbReference type="Pfam" id="PF00753">
    <property type="entry name" value="Lactamase_B"/>
    <property type="match status" value="1"/>
</dbReference>
<keyword evidence="2" id="KW-0479">Metal-binding</keyword>
<dbReference type="OrthoDB" id="10250730at2759"/>
<reference evidence="6" key="1">
    <citation type="journal article" date="2020" name="Stud. Mycol.">
        <title>101 Dothideomycetes genomes: a test case for predicting lifestyles and emergence of pathogens.</title>
        <authorList>
            <person name="Haridas S."/>
            <person name="Albert R."/>
            <person name="Binder M."/>
            <person name="Bloem J."/>
            <person name="Labutti K."/>
            <person name="Salamov A."/>
            <person name="Andreopoulos B."/>
            <person name="Baker S."/>
            <person name="Barry K."/>
            <person name="Bills G."/>
            <person name="Bluhm B."/>
            <person name="Cannon C."/>
            <person name="Castanera R."/>
            <person name="Culley D."/>
            <person name="Daum C."/>
            <person name="Ezra D."/>
            <person name="Gonzalez J."/>
            <person name="Henrissat B."/>
            <person name="Kuo A."/>
            <person name="Liang C."/>
            <person name="Lipzen A."/>
            <person name="Lutzoni F."/>
            <person name="Magnuson J."/>
            <person name="Mondo S."/>
            <person name="Nolan M."/>
            <person name="Ohm R."/>
            <person name="Pangilinan J."/>
            <person name="Park H.-J."/>
            <person name="Ramirez L."/>
            <person name="Alfaro M."/>
            <person name="Sun H."/>
            <person name="Tritt A."/>
            <person name="Yoshinaga Y."/>
            <person name="Zwiers L.-H."/>
            <person name="Turgeon B."/>
            <person name="Goodwin S."/>
            <person name="Spatafora J."/>
            <person name="Crous P."/>
            <person name="Grigoriev I."/>
        </authorList>
    </citation>
    <scope>NUCLEOTIDE SEQUENCE</scope>
    <source>
        <strain evidence="6">CBS 121167</strain>
    </source>
</reference>
<dbReference type="SMART" id="SM00849">
    <property type="entry name" value="Lactamase_B"/>
    <property type="match status" value="1"/>
</dbReference>
<dbReference type="InterPro" id="IPR001279">
    <property type="entry name" value="Metallo-B-lactamas"/>
</dbReference>
<dbReference type="RefSeq" id="XP_033400561.1">
    <property type="nucleotide sequence ID" value="XM_033536533.1"/>
</dbReference>
<feature type="domain" description="Metallo-beta-lactamase" evidence="5">
    <location>
        <begin position="58"/>
        <end position="285"/>
    </location>
</feature>
<dbReference type="InterPro" id="IPR051013">
    <property type="entry name" value="MBL_superfamily_lactonases"/>
</dbReference>
<dbReference type="PANTHER" id="PTHR42978">
    <property type="entry name" value="QUORUM-QUENCHING LACTONASE YTNP-RELATED-RELATED"/>
    <property type="match status" value="1"/>
</dbReference>
<evidence type="ECO:0000259" key="5">
    <source>
        <dbReference type="SMART" id="SM00849"/>
    </source>
</evidence>
<dbReference type="GO" id="GO:0016787">
    <property type="term" value="F:hydrolase activity"/>
    <property type="evidence" value="ECO:0007669"/>
    <property type="project" value="UniProtKB-KW"/>
</dbReference>
<evidence type="ECO:0000256" key="4">
    <source>
        <dbReference type="ARBA" id="ARBA00022833"/>
    </source>
</evidence>
<dbReference type="CDD" id="cd07730">
    <property type="entry name" value="metallo-hydrolase-like_MBL-fold"/>
    <property type="match status" value="1"/>
</dbReference>
<keyword evidence="4" id="KW-0862">Zinc</keyword>
<sequence>MSPDEYYLAPPLRAPELHIPPSSATASVSVIDTGARADLPITHFLTPTIATKTRLTGPAYAFLITHCASSRRVVFDLSIRPDVHNLAPALVARIQDPGNGWRVTPPPRHGNVADVLRGGGVDLGSVQAVIWSHGHWDHVGDPSTFPPETDLVVGPGFRAEMMPGWPVREGAVLKEEDWAERAVREVVFDQGLRIGGFEAVDFWGDGSFYLLSTPGHAVGHLAGLVRVRSAGDGGGRDAFVFMGGDIAHHASQLRPSPYRPLPRTISPDPLLPISSTPTSSSCPATLFTPLHPDPDPLRKATTPFCIPAPGLPSDYDACLRSVQGCIGFDACDDVLVVLAHDESLLGVLGDGEGAEHGKWLFPNTLDRWREEGLGELARWRFLADFSEGVDQKKV</sequence>
<evidence type="ECO:0000256" key="2">
    <source>
        <dbReference type="ARBA" id="ARBA00022723"/>
    </source>
</evidence>